<dbReference type="CDD" id="cd00067">
    <property type="entry name" value="GAL4"/>
    <property type="match status" value="1"/>
</dbReference>
<dbReference type="PROSITE" id="PS00463">
    <property type="entry name" value="ZN2_CY6_FUNGAL_1"/>
    <property type="match status" value="1"/>
</dbReference>
<evidence type="ECO:0000256" key="6">
    <source>
        <dbReference type="ARBA" id="ARBA00023242"/>
    </source>
</evidence>
<evidence type="ECO:0000313" key="8">
    <source>
        <dbReference type="EMBL" id="KAL2803031.1"/>
    </source>
</evidence>
<sequence length="521" mass="58287">MPSEPSLHRACDRCRRKKAKCDSIDYSCTGCRSAGHSCTFNIAPGKRGPRGKPRQQIIVRHQGSHDPAPTSCIPPLHLAPTALSSHHPPRLTVLSRFELLSDAVTNALPFSESLGEVLQQCTDLFFSYIVPFNMSVHEPTFRRSLGRALATSPPASTLTQVEFTLLTAVCAKVCFFIPSDIFPIGSTLADIFLDASRSCLAEYVELDLQHPSADSITIRYLHSNCLHTNARPIISWHVFGEALRLVQRMRLHDERSYAPLDPIEAEMRRHAFWQVYTGDKSLAVLRSMPITITDYAFENRITAAYPLVDNNELSIGTNAGIRLWQYAADLILRIRLLQINKPLDTPITPTDQTALSELYIRFATCLDDLPPHLLPESPPSSLFLNNNGTGPKRTRSAVQTADLHITYHCLKMHLTRHLEEIGYFSQHVGERNEMLLLRKTEIAGDMARLLQAIPFWSLQVNGEPCAEKIRLVGVSLLTLIQEPLSSSSPLVTRARRDFKVLLDILSRLDSKASDALRLESS</sequence>
<evidence type="ECO:0000256" key="3">
    <source>
        <dbReference type="ARBA" id="ARBA00023015"/>
    </source>
</evidence>
<organism evidence="8 9">
    <name type="scientific">Aspergillus granulosus</name>
    <dbReference type="NCBI Taxonomy" id="176169"/>
    <lineage>
        <taxon>Eukaryota</taxon>
        <taxon>Fungi</taxon>
        <taxon>Dikarya</taxon>
        <taxon>Ascomycota</taxon>
        <taxon>Pezizomycotina</taxon>
        <taxon>Eurotiomycetes</taxon>
        <taxon>Eurotiomycetidae</taxon>
        <taxon>Eurotiales</taxon>
        <taxon>Aspergillaceae</taxon>
        <taxon>Aspergillus</taxon>
        <taxon>Aspergillus subgen. Nidulantes</taxon>
    </lineage>
</organism>
<proteinExistence type="predicted"/>
<protein>
    <recommendedName>
        <fullName evidence="7">Zn(2)-C6 fungal-type domain-containing protein</fullName>
    </recommendedName>
</protein>
<keyword evidence="6" id="KW-0539">Nucleus</keyword>
<name>A0ABR4GVI6_9EURO</name>
<keyword evidence="3" id="KW-0805">Transcription regulation</keyword>
<dbReference type="Proteomes" id="UP001610334">
    <property type="component" value="Unassembled WGS sequence"/>
</dbReference>
<keyword evidence="2" id="KW-0479">Metal-binding</keyword>
<feature type="domain" description="Zn(2)-C6 fungal-type" evidence="7">
    <location>
        <begin position="10"/>
        <end position="40"/>
    </location>
</feature>
<evidence type="ECO:0000256" key="1">
    <source>
        <dbReference type="ARBA" id="ARBA00004123"/>
    </source>
</evidence>
<comment type="subcellular location">
    <subcellularLocation>
        <location evidence="1">Nucleus</location>
    </subcellularLocation>
</comment>
<keyword evidence="5" id="KW-0804">Transcription</keyword>
<dbReference type="Pfam" id="PF00172">
    <property type="entry name" value="Zn_clus"/>
    <property type="match status" value="1"/>
</dbReference>
<accession>A0ABR4GVI6</accession>
<keyword evidence="4" id="KW-0238">DNA-binding</keyword>
<dbReference type="SMART" id="SM00066">
    <property type="entry name" value="GAL4"/>
    <property type="match status" value="1"/>
</dbReference>
<dbReference type="SMART" id="SM00906">
    <property type="entry name" value="Fungal_trans"/>
    <property type="match status" value="1"/>
</dbReference>
<dbReference type="Gene3D" id="4.10.240.10">
    <property type="entry name" value="Zn(2)-C6 fungal-type DNA-binding domain"/>
    <property type="match status" value="1"/>
</dbReference>
<dbReference type="Pfam" id="PF04082">
    <property type="entry name" value="Fungal_trans"/>
    <property type="match status" value="1"/>
</dbReference>
<dbReference type="SUPFAM" id="SSF57701">
    <property type="entry name" value="Zn2/Cys6 DNA-binding domain"/>
    <property type="match status" value="1"/>
</dbReference>
<dbReference type="PANTHER" id="PTHR47338:SF5">
    <property type="entry name" value="ZN(II)2CYS6 TRANSCRIPTION FACTOR (EUROFUNG)"/>
    <property type="match status" value="1"/>
</dbReference>
<dbReference type="InterPro" id="IPR007219">
    <property type="entry name" value="XnlR_reg_dom"/>
</dbReference>
<evidence type="ECO:0000259" key="7">
    <source>
        <dbReference type="PROSITE" id="PS50048"/>
    </source>
</evidence>
<evidence type="ECO:0000256" key="2">
    <source>
        <dbReference type="ARBA" id="ARBA00022723"/>
    </source>
</evidence>
<dbReference type="InterPro" id="IPR036864">
    <property type="entry name" value="Zn2-C6_fun-type_DNA-bd_sf"/>
</dbReference>
<dbReference type="EMBL" id="JBFXLT010000154">
    <property type="protein sequence ID" value="KAL2803031.1"/>
    <property type="molecule type" value="Genomic_DNA"/>
</dbReference>
<evidence type="ECO:0000256" key="4">
    <source>
        <dbReference type="ARBA" id="ARBA00023125"/>
    </source>
</evidence>
<comment type="caution">
    <text evidence="8">The sequence shown here is derived from an EMBL/GenBank/DDBJ whole genome shotgun (WGS) entry which is preliminary data.</text>
</comment>
<dbReference type="InterPro" id="IPR050815">
    <property type="entry name" value="TF_fung"/>
</dbReference>
<dbReference type="CDD" id="cd12148">
    <property type="entry name" value="fungal_TF_MHR"/>
    <property type="match status" value="1"/>
</dbReference>
<evidence type="ECO:0000313" key="9">
    <source>
        <dbReference type="Proteomes" id="UP001610334"/>
    </source>
</evidence>
<reference evidence="8 9" key="1">
    <citation type="submission" date="2024-07" db="EMBL/GenBank/DDBJ databases">
        <title>Section-level genome sequencing and comparative genomics of Aspergillus sections Usti and Cavernicolus.</title>
        <authorList>
            <consortium name="Lawrence Berkeley National Laboratory"/>
            <person name="Nybo J.L."/>
            <person name="Vesth T.C."/>
            <person name="Theobald S."/>
            <person name="Frisvad J.C."/>
            <person name="Larsen T.O."/>
            <person name="Kjaerboelling I."/>
            <person name="Rothschild-Mancinelli K."/>
            <person name="Lyhne E.K."/>
            <person name="Kogle M.E."/>
            <person name="Barry K."/>
            <person name="Clum A."/>
            <person name="Na H."/>
            <person name="Ledsgaard L."/>
            <person name="Lin J."/>
            <person name="Lipzen A."/>
            <person name="Kuo A."/>
            <person name="Riley R."/>
            <person name="Mondo S."/>
            <person name="Labutti K."/>
            <person name="Haridas S."/>
            <person name="Pangalinan J."/>
            <person name="Salamov A.A."/>
            <person name="Simmons B.A."/>
            <person name="Magnuson J.K."/>
            <person name="Chen J."/>
            <person name="Drula E."/>
            <person name="Henrissat B."/>
            <person name="Wiebenga A."/>
            <person name="Lubbers R.J."/>
            <person name="Gomes A.C."/>
            <person name="Makela M.R."/>
            <person name="Stajich J."/>
            <person name="Grigoriev I.V."/>
            <person name="Mortensen U.H."/>
            <person name="De Vries R.P."/>
            <person name="Baker S.E."/>
            <person name="Andersen M.R."/>
        </authorList>
    </citation>
    <scope>NUCLEOTIDE SEQUENCE [LARGE SCALE GENOMIC DNA]</scope>
    <source>
        <strain evidence="8 9">CBS 588.65</strain>
    </source>
</reference>
<dbReference type="PROSITE" id="PS50048">
    <property type="entry name" value="ZN2_CY6_FUNGAL_2"/>
    <property type="match status" value="1"/>
</dbReference>
<evidence type="ECO:0000256" key="5">
    <source>
        <dbReference type="ARBA" id="ARBA00023163"/>
    </source>
</evidence>
<dbReference type="PANTHER" id="PTHR47338">
    <property type="entry name" value="ZN(II)2CYS6 TRANSCRIPTION FACTOR (EUROFUNG)-RELATED"/>
    <property type="match status" value="1"/>
</dbReference>
<keyword evidence="9" id="KW-1185">Reference proteome</keyword>
<dbReference type="InterPro" id="IPR001138">
    <property type="entry name" value="Zn2Cys6_DnaBD"/>
</dbReference>
<gene>
    <name evidence="8" type="ORF">BJX63DRAFT_413306</name>
</gene>